<dbReference type="AlphaFoldDB" id="A0A517QU41"/>
<dbReference type="InterPro" id="IPR003691">
    <property type="entry name" value="FluC"/>
</dbReference>
<dbReference type="KEGG" id="tpol:Mal48_44340"/>
<accession>A0A517QU41</accession>
<keyword evidence="2 11" id="KW-1003">Cell membrane</keyword>
<feature type="transmembrane region" description="Helical" evidence="11">
    <location>
        <begin position="100"/>
        <end position="125"/>
    </location>
</feature>
<evidence type="ECO:0000256" key="4">
    <source>
        <dbReference type="ARBA" id="ARBA00022692"/>
    </source>
</evidence>
<keyword evidence="4 11" id="KW-0812">Transmembrane</keyword>
<evidence type="ECO:0000256" key="8">
    <source>
        <dbReference type="ARBA" id="ARBA00023303"/>
    </source>
</evidence>
<protein>
    <recommendedName>
        <fullName evidence="11">Fluoride-specific ion channel FluC</fullName>
    </recommendedName>
</protein>
<dbReference type="EMBL" id="CP036267">
    <property type="protein sequence ID" value="QDT35159.1"/>
    <property type="molecule type" value="Genomic_DNA"/>
</dbReference>
<comment type="function">
    <text evidence="11">Fluoride-specific ion channel. Important for reducing fluoride concentration in the cell, thus reducing its toxicity.</text>
</comment>
<feature type="transmembrane region" description="Helical" evidence="11">
    <location>
        <begin position="31"/>
        <end position="50"/>
    </location>
</feature>
<keyword evidence="11" id="KW-0915">Sodium</keyword>
<feature type="binding site" evidence="11">
    <location>
        <position position="73"/>
    </location>
    <ligand>
        <name>Na(+)</name>
        <dbReference type="ChEBI" id="CHEBI:29101"/>
        <note>structural</note>
    </ligand>
</feature>
<reference evidence="12 13" key="1">
    <citation type="submission" date="2019-02" db="EMBL/GenBank/DDBJ databases">
        <title>Deep-cultivation of Planctomycetes and their phenomic and genomic characterization uncovers novel biology.</title>
        <authorList>
            <person name="Wiegand S."/>
            <person name="Jogler M."/>
            <person name="Boedeker C."/>
            <person name="Pinto D."/>
            <person name="Vollmers J."/>
            <person name="Rivas-Marin E."/>
            <person name="Kohn T."/>
            <person name="Peeters S.H."/>
            <person name="Heuer A."/>
            <person name="Rast P."/>
            <person name="Oberbeckmann S."/>
            <person name="Bunk B."/>
            <person name="Jeske O."/>
            <person name="Meyerdierks A."/>
            <person name="Storesund J.E."/>
            <person name="Kallscheuer N."/>
            <person name="Luecker S."/>
            <person name="Lage O.M."/>
            <person name="Pohl T."/>
            <person name="Merkel B.J."/>
            <person name="Hornburger P."/>
            <person name="Mueller R.-W."/>
            <person name="Bruemmer F."/>
            <person name="Labrenz M."/>
            <person name="Spormann A.M."/>
            <person name="Op den Camp H."/>
            <person name="Overmann J."/>
            <person name="Amann R."/>
            <person name="Jetten M.S.M."/>
            <person name="Mascher T."/>
            <person name="Medema M.H."/>
            <person name="Devos D.P."/>
            <person name="Kaster A.-K."/>
            <person name="Ovreas L."/>
            <person name="Rohde M."/>
            <person name="Galperin M.Y."/>
            <person name="Jogler C."/>
        </authorList>
    </citation>
    <scope>NUCLEOTIDE SEQUENCE [LARGE SCALE GENOMIC DNA]</scope>
    <source>
        <strain evidence="12 13">Mal48</strain>
    </source>
</reference>
<dbReference type="PANTHER" id="PTHR28259">
    <property type="entry name" value="FLUORIDE EXPORT PROTEIN 1-RELATED"/>
    <property type="match status" value="1"/>
</dbReference>
<name>A0A517QU41_9PLAN</name>
<feature type="transmembrane region" description="Helical" evidence="11">
    <location>
        <begin position="62"/>
        <end position="80"/>
    </location>
</feature>
<evidence type="ECO:0000256" key="9">
    <source>
        <dbReference type="ARBA" id="ARBA00035120"/>
    </source>
</evidence>
<evidence type="ECO:0000313" key="13">
    <source>
        <dbReference type="Proteomes" id="UP000315724"/>
    </source>
</evidence>
<evidence type="ECO:0000313" key="12">
    <source>
        <dbReference type="EMBL" id="QDT35159.1"/>
    </source>
</evidence>
<dbReference type="OrthoDB" id="9815830at2"/>
<comment type="activity regulation">
    <text evidence="11">Na(+) is not transported, but it plays an essential structural role and its presence is essential for fluoride channel function.</text>
</comment>
<dbReference type="HAMAP" id="MF_00454">
    <property type="entry name" value="FluC"/>
    <property type="match status" value="1"/>
</dbReference>
<proteinExistence type="inferred from homology"/>
<dbReference type="GO" id="GO:0140114">
    <property type="term" value="P:cellular detoxification of fluoride"/>
    <property type="evidence" value="ECO:0007669"/>
    <property type="project" value="UniProtKB-UniRule"/>
</dbReference>
<gene>
    <name evidence="11 12" type="primary">crcB</name>
    <name evidence="11" type="synonym">fluC</name>
    <name evidence="12" type="ORF">Mal48_44340</name>
</gene>
<keyword evidence="11" id="KW-0813">Transport</keyword>
<keyword evidence="6 11" id="KW-0406">Ion transport</keyword>
<evidence type="ECO:0000256" key="7">
    <source>
        <dbReference type="ARBA" id="ARBA00023136"/>
    </source>
</evidence>
<keyword evidence="8 11" id="KW-0407">Ion channel</keyword>
<evidence type="ECO:0000256" key="6">
    <source>
        <dbReference type="ARBA" id="ARBA00023065"/>
    </source>
</evidence>
<dbReference type="Proteomes" id="UP000315724">
    <property type="component" value="Chromosome"/>
</dbReference>
<keyword evidence="7 11" id="KW-0472">Membrane</keyword>
<evidence type="ECO:0000256" key="3">
    <source>
        <dbReference type="ARBA" id="ARBA00022519"/>
    </source>
</evidence>
<evidence type="ECO:0000256" key="5">
    <source>
        <dbReference type="ARBA" id="ARBA00022989"/>
    </source>
</evidence>
<organism evidence="12 13">
    <name type="scientific">Thalassoglobus polymorphus</name>
    <dbReference type="NCBI Taxonomy" id="2527994"/>
    <lineage>
        <taxon>Bacteria</taxon>
        <taxon>Pseudomonadati</taxon>
        <taxon>Planctomycetota</taxon>
        <taxon>Planctomycetia</taxon>
        <taxon>Planctomycetales</taxon>
        <taxon>Planctomycetaceae</taxon>
        <taxon>Thalassoglobus</taxon>
    </lineage>
</organism>
<keyword evidence="13" id="KW-1185">Reference proteome</keyword>
<keyword evidence="11" id="KW-0479">Metal-binding</keyword>
<keyword evidence="3" id="KW-0997">Cell inner membrane</keyword>
<dbReference type="GO" id="GO:0062054">
    <property type="term" value="F:fluoride channel activity"/>
    <property type="evidence" value="ECO:0007669"/>
    <property type="project" value="UniProtKB-UniRule"/>
</dbReference>
<evidence type="ECO:0000256" key="1">
    <source>
        <dbReference type="ARBA" id="ARBA00004651"/>
    </source>
</evidence>
<dbReference type="RefSeq" id="WP_145204266.1">
    <property type="nucleotide sequence ID" value="NZ_CP036267.1"/>
</dbReference>
<evidence type="ECO:0000256" key="10">
    <source>
        <dbReference type="ARBA" id="ARBA00035585"/>
    </source>
</evidence>
<dbReference type="PANTHER" id="PTHR28259:SF1">
    <property type="entry name" value="FLUORIDE EXPORT PROTEIN 1-RELATED"/>
    <property type="match status" value="1"/>
</dbReference>
<dbReference type="Pfam" id="PF02537">
    <property type="entry name" value="CRCB"/>
    <property type="match status" value="1"/>
</dbReference>
<feature type="binding site" evidence="11">
    <location>
        <position position="70"/>
    </location>
    <ligand>
        <name>Na(+)</name>
        <dbReference type="ChEBI" id="CHEBI:29101"/>
        <note>structural</note>
    </ligand>
</feature>
<evidence type="ECO:0000256" key="2">
    <source>
        <dbReference type="ARBA" id="ARBA00022475"/>
    </source>
</evidence>
<evidence type="ECO:0000256" key="11">
    <source>
        <dbReference type="HAMAP-Rule" id="MF_00454"/>
    </source>
</evidence>
<comment type="subcellular location">
    <subcellularLocation>
        <location evidence="1 11">Cell membrane</location>
        <topology evidence="1 11">Multi-pass membrane protein</topology>
    </subcellularLocation>
</comment>
<sequence length="131" mass="13878">MHWLAVALGGSLGAMTRYALSSWMIRKFPMGTFFVNVAGCFLIGLILALSVKMDWPSPRVRAFLVGGFLGSLTTFSTFAYESVILSKQESLSMGVLNLAANLIVGLLFVWGGIVLGEAIAASSIAEASLGE</sequence>
<dbReference type="NCBIfam" id="TIGR00494">
    <property type="entry name" value="crcB"/>
    <property type="match status" value="1"/>
</dbReference>
<dbReference type="GO" id="GO:0005886">
    <property type="term" value="C:plasma membrane"/>
    <property type="evidence" value="ECO:0007669"/>
    <property type="project" value="UniProtKB-SubCell"/>
</dbReference>
<comment type="catalytic activity">
    <reaction evidence="10">
        <text>fluoride(in) = fluoride(out)</text>
        <dbReference type="Rhea" id="RHEA:76159"/>
        <dbReference type="ChEBI" id="CHEBI:17051"/>
    </reaction>
    <physiologicalReaction direction="left-to-right" evidence="10">
        <dbReference type="Rhea" id="RHEA:76160"/>
    </physiologicalReaction>
</comment>
<keyword evidence="5 11" id="KW-1133">Transmembrane helix</keyword>
<comment type="similarity">
    <text evidence="9 11">Belongs to the fluoride channel Fluc/FEX (TC 1.A.43) family.</text>
</comment>
<dbReference type="GO" id="GO:0046872">
    <property type="term" value="F:metal ion binding"/>
    <property type="evidence" value="ECO:0007669"/>
    <property type="project" value="UniProtKB-KW"/>
</dbReference>